<evidence type="ECO:0000313" key="3">
    <source>
        <dbReference type="Proteomes" id="UP001178461"/>
    </source>
</evidence>
<dbReference type="AlphaFoldDB" id="A0AA35PLM7"/>
<organism evidence="2 3">
    <name type="scientific">Podarcis lilfordi</name>
    <name type="common">Lilford's wall lizard</name>
    <dbReference type="NCBI Taxonomy" id="74358"/>
    <lineage>
        <taxon>Eukaryota</taxon>
        <taxon>Metazoa</taxon>
        <taxon>Chordata</taxon>
        <taxon>Craniata</taxon>
        <taxon>Vertebrata</taxon>
        <taxon>Euteleostomi</taxon>
        <taxon>Lepidosauria</taxon>
        <taxon>Squamata</taxon>
        <taxon>Bifurcata</taxon>
        <taxon>Unidentata</taxon>
        <taxon>Episquamata</taxon>
        <taxon>Laterata</taxon>
        <taxon>Lacertibaenia</taxon>
        <taxon>Lacertidae</taxon>
        <taxon>Podarcis</taxon>
    </lineage>
</organism>
<dbReference type="Proteomes" id="UP001178461">
    <property type="component" value="Chromosome Z"/>
</dbReference>
<sequence>MESACSSAAPARHSLTSYFIDSILGSRSPDEGHHGERRRRRKRIRYRGDQ</sequence>
<protein>
    <submittedName>
        <fullName evidence="2">Uncharacterized protein</fullName>
    </submittedName>
</protein>
<feature type="compositionally biased region" description="Basic residues" evidence="1">
    <location>
        <begin position="35"/>
        <end position="50"/>
    </location>
</feature>
<gene>
    <name evidence="2" type="ORF">PODLI_1B018036</name>
</gene>
<reference evidence="2" key="1">
    <citation type="submission" date="2022-12" db="EMBL/GenBank/DDBJ databases">
        <authorList>
            <person name="Alioto T."/>
            <person name="Alioto T."/>
            <person name="Gomez Garrido J."/>
        </authorList>
    </citation>
    <scope>NUCLEOTIDE SEQUENCE</scope>
</reference>
<proteinExistence type="predicted"/>
<accession>A0AA35PLM7</accession>
<feature type="region of interest" description="Disordered" evidence="1">
    <location>
        <begin position="22"/>
        <end position="50"/>
    </location>
</feature>
<name>A0AA35PLM7_9SAUR</name>
<dbReference type="EMBL" id="OX395140">
    <property type="protein sequence ID" value="CAI5793511.1"/>
    <property type="molecule type" value="Genomic_DNA"/>
</dbReference>
<keyword evidence="3" id="KW-1185">Reference proteome</keyword>
<evidence type="ECO:0000256" key="1">
    <source>
        <dbReference type="SAM" id="MobiDB-lite"/>
    </source>
</evidence>
<evidence type="ECO:0000313" key="2">
    <source>
        <dbReference type="EMBL" id="CAI5793511.1"/>
    </source>
</evidence>